<proteinExistence type="predicted"/>
<dbReference type="InterPro" id="IPR058913">
    <property type="entry name" value="Integrase_dom_put"/>
</dbReference>
<feature type="domain" description="Integrase core" evidence="1">
    <location>
        <begin position="4"/>
        <end position="93"/>
    </location>
</feature>
<dbReference type="AlphaFoldDB" id="A0ABD0XH80"/>
<organism evidence="2 3">
    <name type="scientific">Umbra pygmaea</name>
    <name type="common">Eastern mudminnow</name>
    <dbReference type="NCBI Taxonomy" id="75934"/>
    <lineage>
        <taxon>Eukaryota</taxon>
        <taxon>Metazoa</taxon>
        <taxon>Chordata</taxon>
        <taxon>Craniata</taxon>
        <taxon>Vertebrata</taxon>
        <taxon>Euteleostomi</taxon>
        <taxon>Actinopterygii</taxon>
        <taxon>Neopterygii</taxon>
        <taxon>Teleostei</taxon>
        <taxon>Protacanthopterygii</taxon>
        <taxon>Esociformes</taxon>
        <taxon>Umbridae</taxon>
        <taxon>Umbra</taxon>
    </lineage>
</organism>
<comment type="caution">
    <text evidence="2">The sequence shown here is derived from an EMBL/GenBank/DDBJ whole genome shotgun (WGS) entry which is preliminary data.</text>
</comment>
<dbReference type="Pfam" id="PF24764">
    <property type="entry name" value="rva_4"/>
    <property type="match status" value="1"/>
</dbReference>
<protein>
    <recommendedName>
        <fullName evidence="1">Integrase core domain-containing protein</fullName>
    </recommendedName>
</protein>
<reference evidence="2 3" key="1">
    <citation type="submission" date="2024-06" db="EMBL/GenBank/DDBJ databases">
        <authorList>
            <person name="Pan Q."/>
            <person name="Wen M."/>
            <person name="Jouanno E."/>
            <person name="Zahm M."/>
            <person name="Klopp C."/>
            <person name="Cabau C."/>
            <person name="Louis A."/>
            <person name="Berthelot C."/>
            <person name="Parey E."/>
            <person name="Roest Crollius H."/>
            <person name="Montfort J."/>
            <person name="Robinson-Rechavi M."/>
            <person name="Bouchez O."/>
            <person name="Lampietro C."/>
            <person name="Lopez Roques C."/>
            <person name="Donnadieu C."/>
            <person name="Postlethwait J."/>
            <person name="Bobe J."/>
            <person name="Verreycken H."/>
            <person name="Guiguen Y."/>
        </authorList>
    </citation>
    <scope>NUCLEOTIDE SEQUENCE [LARGE SCALE GENOMIC DNA]</scope>
    <source>
        <strain evidence="2">Up_M1</strain>
        <tissue evidence="2">Testis</tissue>
    </source>
</reference>
<gene>
    <name evidence="2" type="ORF">UPYG_G00004940</name>
</gene>
<sequence length="93" mass="10661">MSHSSMRYEIPLRVQADHGVENVGVARLMLSVRGPENVSFIAGKSVHNQRIESLWRDVWMAVTNFFYDVLHMLEEEGHLDLSSSLQLFCCHCV</sequence>
<dbReference type="PANTHER" id="PTHR46791:SF11">
    <property type="entry name" value="INTEGRASE CATALYTIC DOMAIN-CONTAINING PROTEIN"/>
    <property type="match status" value="1"/>
</dbReference>
<feature type="non-terminal residue" evidence="2">
    <location>
        <position position="93"/>
    </location>
</feature>
<name>A0ABD0XH80_UMBPY</name>
<keyword evidence="3" id="KW-1185">Reference proteome</keyword>
<dbReference type="PANTHER" id="PTHR46791">
    <property type="entry name" value="EXPRESSED PROTEIN"/>
    <property type="match status" value="1"/>
</dbReference>
<dbReference type="EMBL" id="JAGEUA010000001">
    <property type="protein sequence ID" value="KAL1020809.1"/>
    <property type="molecule type" value="Genomic_DNA"/>
</dbReference>
<dbReference type="Proteomes" id="UP001557470">
    <property type="component" value="Unassembled WGS sequence"/>
</dbReference>
<evidence type="ECO:0000313" key="2">
    <source>
        <dbReference type="EMBL" id="KAL1020809.1"/>
    </source>
</evidence>
<evidence type="ECO:0000313" key="3">
    <source>
        <dbReference type="Proteomes" id="UP001557470"/>
    </source>
</evidence>
<accession>A0ABD0XH80</accession>
<evidence type="ECO:0000259" key="1">
    <source>
        <dbReference type="Pfam" id="PF24764"/>
    </source>
</evidence>